<sequence length="183" mass="19217">MKLATVSGITPVSMRTVDETERELVELIVKLRGPESAHDPGVGVAAREAAELAHDNDAGLVAVVDHPSSDPAILIGTVVPSEAPRGTDIAADLRYHLEDAGGPDIREVTESVTDKGYPVVIAERIMVDGPLRSSPPSGCQLQVVVIDSDGARLAVFTMHSTTGRGWLDLASVLGELVSTVDFS</sequence>
<name>A0A4Q7KZ27_9PSEU</name>
<gene>
    <name evidence="1" type="ORF">EV193_103260</name>
</gene>
<dbReference type="AlphaFoldDB" id="A0A4Q7KZ27"/>
<proteinExistence type="predicted"/>
<dbReference type="RefSeq" id="WP_130343924.1">
    <property type="nucleotide sequence ID" value="NZ_SGWQ01000003.1"/>
</dbReference>
<accession>A0A4Q7KZ27</accession>
<dbReference type="OrthoDB" id="3624603at2"/>
<dbReference type="Proteomes" id="UP000294257">
    <property type="component" value="Unassembled WGS sequence"/>
</dbReference>
<keyword evidence="2" id="KW-1185">Reference proteome</keyword>
<dbReference type="EMBL" id="SGWQ01000003">
    <property type="protein sequence ID" value="RZS40942.1"/>
    <property type="molecule type" value="Genomic_DNA"/>
</dbReference>
<evidence type="ECO:0000313" key="2">
    <source>
        <dbReference type="Proteomes" id="UP000294257"/>
    </source>
</evidence>
<comment type="caution">
    <text evidence="1">The sequence shown here is derived from an EMBL/GenBank/DDBJ whole genome shotgun (WGS) entry which is preliminary data.</text>
</comment>
<reference evidence="1 2" key="1">
    <citation type="submission" date="2019-02" db="EMBL/GenBank/DDBJ databases">
        <title>Genomic Encyclopedia of Type Strains, Phase IV (KMG-IV): sequencing the most valuable type-strain genomes for metagenomic binning, comparative biology and taxonomic classification.</title>
        <authorList>
            <person name="Goeker M."/>
        </authorList>
    </citation>
    <scope>NUCLEOTIDE SEQUENCE [LARGE SCALE GENOMIC DNA]</scope>
    <source>
        <strain evidence="1 2">DSM 101727</strain>
    </source>
</reference>
<organism evidence="1 2">
    <name type="scientific">Herbihabitans rhizosphaerae</name>
    <dbReference type="NCBI Taxonomy" id="1872711"/>
    <lineage>
        <taxon>Bacteria</taxon>
        <taxon>Bacillati</taxon>
        <taxon>Actinomycetota</taxon>
        <taxon>Actinomycetes</taxon>
        <taxon>Pseudonocardiales</taxon>
        <taxon>Pseudonocardiaceae</taxon>
        <taxon>Herbihabitans</taxon>
    </lineage>
</organism>
<evidence type="ECO:0000313" key="1">
    <source>
        <dbReference type="EMBL" id="RZS40942.1"/>
    </source>
</evidence>
<protein>
    <submittedName>
        <fullName evidence="1">Uncharacterized protein</fullName>
    </submittedName>
</protein>